<accession>A0A5A7NQZ4</accession>
<dbReference type="Pfam" id="PF00356">
    <property type="entry name" value="LacI"/>
    <property type="match status" value="1"/>
</dbReference>
<evidence type="ECO:0000256" key="2">
    <source>
        <dbReference type="ARBA" id="ARBA00023125"/>
    </source>
</evidence>
<dbReference type="CDD" id="cd01392">
    <property type="entry name" value="HTH_LacI"/>
    <property type="match status" value="1"/>
</dbReference>
<dbReference type="Pfam" id="PF13377">
    <property type="entry name" value="Peripla_BP_3"/>
    <property type="match status" value="1"/>
</dbReference>
<dbReference type="InterPro" id="IPR010982">
    <property type="entry name" value="Lambda_DNA-bd_dom_sf"/>
</dbReference>
<evidence type="ECO:0000313" key="6">
    <source>
        <dbReference type="Proteomes" id="UP000325307"/>
    </source>
</evidence>
<evidence type="ECO:0000313" key="5">
    <source>
        <dbReference type="EMBL" id="GER22238.1"/>
    </source>
</evidence>
<dbReference type="SMART" id="SM00354">
    <property type="entry name" value="HTH_LACI"/>
    <property type="match status" value="1"/>
</dbReference>
<dbReference type="SUPFAM" id="SSF47413">
    <property type="entry name" value="lambda repressor-like DNA-binding domains"/>
    <property type="match status" value="1"/>
</dbReference>
<dbReference type="GO" id="GO:0003700">
    <property type="term" value="F:DNA-binding transcription factor activity"/>
    <property type="evidence" value="ECO:0007669"/>
    <property type="project" value="TreeGrafter"/>
</dbReference>
<feature type="domain" description="HTH lacI-type" evidence="4">
    <location>
        <begin position="4"/>
        <end position="58"/>
    </location>
</feature>
<dbReference type="Proteomes" id="UP000325307">
    <property type="component" value="Unassembled WGS sequence"/>
</dbReference>
<dbReference type="EMBL" id="BKDJ01000002">
    <property type="protein sequence ID" value="GER22238.1"/>
    <property type="molecule type" value="Genomic_DNA"/>
</dbReference>
<dbReference type="RefSeq" id="WP_149955870.1">
    <property type="nucleotide sequence ID" value="NZ_BKDJ01000002.1"/>
</dbReference>
<dbReference type="Gene3D" id="3.40.50.2300">
    <property type="match status" value="2"/>
</dbReference>
<dbReference type="SUPFAM" id="SSF53822">
    <property type="entry name" value="Periplasmic binding protein-like I"/>
    <property type="match status" value="1"/>
</dbReference>
<name>A0A5A7NQZ4_9MICC</name>
<dbReference type="PROSITE" id="PS50932">
    <property type="entry name" value="HTH_LACI_2"/>
    <property type="match status" value="1"/>
</dbReference>
<keyword evidence="6" id="KW-1185">Reference proteome</keyword>
<dbReference type="Gene3D" id="1.10.260.40">
    <property type="entry name" value="lambda repressor-like DNA-binding domains"/>
    <property type="match status" value="1"/>
</dbReference>
<dbReference type="GO" id="GO:0000976">
    <property type="term" value="F:transcription cis-regulatory region binding"/>
    <property type="evidence" value="ECO:0007669"/>
    <property type="project" value="TreeGrafter"/>
</dbReference>
<evidence type="ECO:0000256" key="1">
    <source>
        <dbReference type="ARBA" id="ARBA00023015"/>
    </source>
</evidence>
<protein>
    <submittedName>
        <fullName evidence="5">LacI family transcriptional regulator</fullName>
    </submittedName>
</protein>
<evidence type="ECO:0000259" key="4">
    <source>
        <dbReference type="PROSITE" id="PS50932"/>
    </source>
</evidence>
<dbReference type="OrthoDB" id="37081at2"/>
<dbReference type="PANTHER" id="PTHR30146">
    <property type="entry name" value="LACI-RELATED TRANSCRIPTIONAL REPRESSOR"/>
    <property type="match status" value="1"/>
</dbReference>
<proteinExistence type="predicted"/>
<dbReference type="InterPro" id="IPR028082">
    <property type="entry name" value="Peripla_BP_I"/>
</dbReference>
<keyword evidence="1" id="KW-0805">Transcription regulation</keyword>
<dbReference type="InterPro" id="IPR046335">
    <property type="entry name" value="LacI/GalR-like_sensor"/>
</dbReference>
<evidence type="ECO:0000256" key="3">
    <source>
        <dbReference type="ARBA" id="ARBA00023163"/>
    </source>
</evidence>
<dbReference type="InterPro" id="IPR000843">
    <property type="entry name" value="HTH_LacI"/>
</dbReference>
<sequence>MRPASVKDVADRAGVAVGTVSNVLNYPERVSARTQEKVQRAIEELGFVRNDAARQLRAGRSRTIGMVLLDAANPFFASVARGAEDAAAGAGSSVVFASSRHDARREARYIDLFEEQRVQGLLVSPVGSIAARVAELRSHGLVVVLLDREGDPQLYSSVSVDDVHGGYLAASHLVETGRRRIAFVGGGRHLQQVADRLRGAEKAVAEHPGVSLEFLPTEELNVLAGREVGQALVQRSRHLLPDGVFCANDLLATGVLQSVLLAESLDVPRDIGLVGYDDIDFAGSAIVPLSSVRQPAEEIGRTAIRLLAQELEDPGAPHEHVVFKPELVVRASTGTPGARP</sequence>
<comment type="caution">
    <text evidence="5">The sequence shown here is derived from an EMBL/GenBank/DDBJ whole genome shotgun (WGS) entry which is preliminary data.</text>
</comment>
<gene>
    <name evidence="5" type="ORF">NCCP1664_07350</name>
</gene>
<keyword evidence="2" id="KW-0238">DNA-binding</keyword>
<organism evidence="5 6">
    <name type="scientific">Zafaria cholistanensis</name>
    <dbReference type="NCBI Taxonomy" id="1682741"/>
    <lineage>
        <taxon>Bacteria</taxon>
        <taxon>Bacillati</taxon>
        <taxon>Actinomycetota</taxon>
        <taxon>Actinomycetes</taxon>
        <taxon>Micrococcales</taxon>
        <taxon>Micrococcaceae</taxon>
        <taxon>Zafaria</taxon>
    </lineage>
</organism>
<dbReference type="AlphaFoldDB" id="A0A5A7NQZ4"/>
<keyword evidence="3" id="KW-0804">Transcription</keyword>
<reference evidence="5 6" key="1">
    <citation type="submission" date="2019-09" db="EMBL/GenBank/DDBJ databases">
        <title>Arthrobacter zafarii sp. nov., a moderately thermotolerant and halotolerant actinobacterium isolated from Cholistan desert soil of Pakistan.</title>
        <authorList>
            <person name="Amin A."/>
            <person name="Ahmed I."/>
            <person name="Khalid N."/>
            <person name="Schumann P."/>
            <person name="Busse H.J."/>
            <person name="Khan I.U."/>
            <person name="Li S."/>
            <person name="Li W.J."/>
        </authorList>
    </citation>
    <scope>NUCLEOTIDE SEQUENCE [LARGE SCALE GENOMIC DNA]</scope>
    <source>
        <strain evidence="5 6">NCCP-1664</strain>
    </source>
</reference>
<dbReference type="PANTHER" id="PTHR30146:SF109">
    <property type="entry name" value="HTH-TYPE TRANSCRIPTIONAL REGULATOR GALS"/>
    <property type="match status" value="1"/>
</dbReference>